<comment type="pathway">
    <text evidence="2 8">Amino-acid biosynthesis; L-valine biosynthesis; L-valine from pyruvate: step 1/4.</text>
</comment>
<evidence type="ECO:0000256" key="1">
    <source>
        <dbReference type="ARBA" id="ARBA00004974"/>
    </source>
</evidence>
<dbReference type="InterPro" id="IPR045865">
    <property type="entry name" value="ACT-like_dom_sf"/>
</dbReference>
<evidence type="ECO:0000256" key="3">
    <source>
        <dbReference type="ARBA" id="ARBA00006341"/>
    </source>
</evidence>
<accession>A0A8T7M1M0</accession>
<gene>
    <name evidence="10" type="primary">ilvN</name>
    <name evidence="10" type="ORF">HXX08_06960</name>
    <name evidence="11" type="ORF">OZ401_000740</name>
</gene>
<dbReference type="Gene3D" id="3.30.70.260">
    <property type="match status" value="1"/>
</dbReference>
<comment type="similarity">
    <text evidence="3 8">Belongs to the acetolactate synthase small subunit family.</text>
</comment>
<dbReference type="AlphaFoldDB" id="A0A8T7M1M0"/>
<evidence type="ECO:0000256" key="4">
    <source>
        <dbReference type="ARBA" id="ARBA00011744"/>
    </source>
</evidence>
<dbReference type="InterPro" id="IPR039557">
    <property type="entry name" value="AHAS_ACT"/>
</dbReference>
<dbReference type="Proteomes" id="UP000521676">
    <property type="component" value="Unassembled WGS sequence"/>
</dbReference>
<evidence type="ECO:0000256" key="7">
    <source>
        <dbReference type="ARBA" id="ARBA00048670"/>
    </source>
</evidence>
<feature type="domain" description="ACT" evidence="9">
    <location>
        <begin position="13"/>
        <end position="87"/>
    </location>
</feature>
<dbReference type="EC" id="2.2.1.6" evidence="8"/>
<dbReference type="PANTHER" id="PTHR30239">
    <property type="entry name" value="ACETOLACTATE SYNTHASE SMALL SUBUNIT"/>
    <property type="match status" value="1"/>
</dbReference>
<sequence>MPTITANTGTKHTLVVLLEDEPGALNRVVSMFRRRSFNIESLSVGHTEEANLSRMTLTVAGEDNEVEQMVKHLYKVLEVVKVTDVTAEQSIIREMALIKVTADKPENRAEIMQFAEIFKARVLDVAPDSITLESTGPEDEVDRLFILLKRYGIKESVRTGSVAMLRGSSVAGAI</sequence>
<dbReference type="NCBIfam" id="NF008864">
    <property type="entry name" value="PRK11895.1"/>
    <property type="match status" value="1"/>
</dbReference>
<dbReference type="SUPFAM" id="SSF55021">
    <property type="entry name" value="ACT-like"/>
    <property type="match status" value="2"/>
</dbReference>
<dbReference type="PANTHER" id="PTHR30239:SF0">
    <property type="entry name" value="ACETOLACTATE SYNTHASE SMALL SUBUNIT 1, CHLOROPLASTIC"/>
    <property type="match status" value="1"/>
</dbReference>
<dbReference type="Pfam" id="PF10369">
    <property type="entry name" value="ALS_ss_C"/>
    <property type="match status" value="1"/>
</dbReference>
<dbReference type="Proteomes" id="UP001431572">
    <property type="component" value="Chromosome 1"/>
</dbReference>
<keyword evidence="13" id="KW-1185">Reference proteome</keyword>
<reference evidence="11" key="2">
    <citation type="journal article" date="2024" name="Nature">
        <title>Anoxygenic phototroph of the Chloroflexota uses a type I reaction centre.</title>
        <authorList>
            <person name="Tsuji J.M."/>
            <person name="Shaw N.A."/>
            <person name="Nagashima S."/>
            <person name="Venkiteswaran J.J."/>
            <person name="Schiff S.L."/>
            <person name="Watanabe T."/>
            <person name="Fukui M."/>
            <person name="Hanada S."/>
            <person name="Tank M."/>
            <person name="Neufeld J.D."/>
        </authorList>
    </citation>
    <scope>NUCLEOTIDE SEQUENCE</scope>
    <source>
        <strain evidence="11">L227-S17</strain>
    </source>
</reference>
<comment type="subunit">
    <text evidence="4 8">Dimer of large and small chains.</text>
</comment>
<proteinExistence type="inferred from homology"/>
<reference evidence="10 12" key="1">
    <citation type="submission" date="2020-06" db="EMBL/GenBank/DDBJ databases">
        <title>Anoxygenic phototrophic Chloroflexota member uses a Type I reaction center.</title>
        <authorList>
            <person name="Tsuji J.M."/>
            <person name="Shaw N.A."/>
            <person name="Nagashima S."/>
            <person name="Venkiteswaran J."/>
            <person name="Schiff S.L."/>
            <person name="Hanada S."/>
            <person name="Tank M."/>
            <person name="Neufeld J.D."/>
        </authorList>
    </citation>
    <scope>NUCLEOTIDE SEQUENCE [LARGE SCALE GENOMIC DNA]</scope>
    <source>
        <strain evidence="10">L227-S17</strain>
    </source>
</reference>
<dbReference type="GO" id="GO:1990610">
    <property type="term" value="F:acetolactate synthase regulator activity"/>
    <property type="evidence" value="ECO:0007669"/>
    <property type="project" value="UniProtKB-UniRule"/>
</dbReference>
<dbReference type="GO" id="GO:0009097">
    <property type="term" value="P:isoleucine biosynthetic process"/>
    <property type="evidence" value="ECO:0007669"/>
    <property type="project" value="UniProtKB-UniRule"/>
</dbReference>
<comment type="catalytic activity">
    <reaction evidence="7 8">
        <text>2 pyruvate + H(+) = (2S)-2-acetolactate + CO2</text>
        <dbReference type="Rhea" id="RHEA:25249"/>
        <dbReference type="ChEBI" id="CHEBI:15361"/>
        <dbReference type="ChEBI" id="CHEBI:15378"/>
        <dbReference type="ChEBI" id="CHEBI:16526"/>
        <dbReference type="ChEBI" id="CHEBI:58476"/>
        <dbReference type="EC" id="2.2.1.6"/>
    </reaction>
</comment>
<evidence type="ECO:0000259" key="9">
    <source>
        <dbReference type="PROSITE" id="PS51671"/>
    </source>
</evidence>
<organism evidence="10 12">
    <name type="scientific">Candidatus Chlorohelix allophototropha</name>
    <dbReference type="NCBI Taxonomy" id="3003348"/>
    <lineage>
        <taxon>Bacteria</taxon>
        <taxon>Bacillati</taxon>
        <taxon>Chloroflexota</taxon>
        <taxon>Chloroflexia</taxon>
        <taxon>Candidatus Chloroheliales</taxon>
        <taxon>Candidatus Chloroheliaceae</taxon>
        <taxon>Candidatus Chlorohelix</taxon>
    </lineage>
</organism>
<comment type="pathway">
    <text evidence="1 8">Amino-acid biosynthesis; L-isoleucine biosynthesis; L-isoleucine from 2-oxobutanoate: step 1/4.</text>
</comment>
<keyword evidence="5 8" id="KW-0028">Amino-acid biosynthesis</keyword>
<evidence type="ECO:0000313" key="13">
    <source>
        <dbReference type="Proteomes" id="UP001431572"/>
    </source>
</evidence>
<dbReference type="RefSeq" id="WP_341469367.1">
    <property type="nucleotide sequence ID" value="NZ_CP128399.1"/>
</dbReference>
<dbReference type="NCBIfam" id="TIGR00119">
    <property type="entry name" value="acolac_sm"/>
    <property type="match status" value="1"/>
</dbReference>
<protein>
    <recommendedName>
        <fullName evidence="8">Acetolactate synthase small subunit</fullName>
        <shortName evidence="8">AHAS</shortName>
        <shortName evidence="8">ALS</shortName>
        <ecNumber evidence="8">2.2.1.6</ecNumber>
    </recommendedName>
    <alternativeName>
        <fullName evidence="8">Acetohydroxy-acid synthase small subunit</fullName>
    </alternativeName>
</protein>
<keyword evidence="8 10" id="KW-0808">Transferase</keyword>
<evidence type="ECO:0000313" key="12">
    <source>
        <dbReference type="Proteomes" id="UP000521676"/>
    </source>
</evidence>
<evidence type="ECO:0000313" key="10">
    <source>
        <dbReference type="EMBL" id="NWJ45601.1"/>
    </source>
</evidence>
<evidence type="ECO:0000313" key="11">
    <source>
        <dbReference type="EMBL" id="WJW67474.1"/>
    </source>
</evidence>
<evidence type="ECO:0000256" key="6">
    <source>
        <dbReference type="ARBA" id="ARBA00023304"/>
    </source>
</evidence>
<dbReference type="InterPro" id="IPR019455">
    <property type="entry name" value="Acetolactate_synth_ssu_C"/>
</dbReference>
<dbReference type="EMBL" id="CP128399">
    <property type="protein sequence ID" value="WJW67474.1"/>
    <property type="molecule type" value="Genomic_DNA"/>
</dbReference>
<dbReference type="InterPro" id="IPR002912">
    <property type="entry name" value="ACT_dom"/>
</dbReference>
<comment type="function">
    <text evidence="8">Catalyzes the conversion of 2 pyruvate molecules into acetolactate in the first common step of the biosynthetic pathway of the branched-amino acids such as leucine, isoleucine, and valine.</text>
</comment>
<dbReference type="PROSITE" id="PS51671">
    <property type="entry name" value="ACT"/>
    <property type="match status" value="1"/>
</dbReference>
<keyword evidence="6 8" id="KW-0100">Branched-chain amino acid biosynthesis</keyword>
<dbReference type="FunFam" id="3.30.70.260:FF:000001">
    <property type="entry name" value="Acetolactate synthase, small subunit"/>
    <property type="match status" value="1"/>
</dbReference>
<dbReference type="GO" id="GO:0005829">
    <property type="term" value="C:cytosol"/>
    <property type="evidence" value="ECO:0007669"/>
    <property type="project" value="TreeGrafter"/>
</dbReference>
<dbReference type="GO" id="GO:0003984">
    <property type="term" value="F:acetolactate synthase activity"/>
    <property type="evidence" value="ECO:0007669"/>
    <property type="project" value="UniProtKB-UniRule"/>
</dbReference>
<dbReference type="Gene3D" id="3.30.70.1150">
    <property type="entry name" value="ACT-like. Chain A, domain 2"/>
    <property type="match status" value="1"/>
</dbReference>
<evidence type="ECO:0000256" key="8">
    <source>
        <dbReference type="RuleBase" id="RU368092"/>
    </source>
</evidence>
<name>A0A8T7M1M0_9CHLR</name>
<dbReference type="EMBL" id="JACATZ010000001">
    <property type="protein sequence ID" value="NWJ45601.1"/>
    <property type="molecule type" value="Genomic_DNA"/>
</dbReference>
<dbReference type="InterPro" id="IPR027271">
    <property type="entry name" value="Acetolactate_synth/TF_NikR_C"/>
</dbReference>
<evidence type="ECO:0000256" key="2">
    <source>
        <dbReference type="ARBA" id="ARBA00005025"/>
    </source>
</evidence>
<dbReference type="InterPro" id="IPR054480">
    <property type="entry name" value="AHAS_small-like_ACT"/>
</dbReference>
<dbReference type="Pfam" id="PF22629">
    <property type="entry name" value="ACT_AHAS_ss"/>
    <property type="match status" value="1"/>
</dbReference>
<dbReference type="GO" id="GO:0009099">
    <property type="term" value="P:L-valine biosynthetic process"/>
    <property type="evidence" value="ECO:0007669"/>
    <property type="project" value="UniProtKB-UniRule"/>
</dbReference>
<dbReference type="CDD" id="cd04878">
    <property type="entry name" value="ACT_AHAS"/>
    <property type="match status" value="1"/>
</dbReference>
<evidence type="ECO:0000256" key="5">
    <source>
        <dbReference type="ARBA" id="ARBA00022605"/>
    </source>
</evidence>
<dbReference type="InterPro" id="IPR004789">
    <property type="entry name" value="Acetalactate_synth_ssu"/>
</dbReference>